<proteinExistence type="predicted"/>
<feature type="domain" description="Transglycosylase SLT" evidence="2">
    <location>
        <begin position="341"/>
        <end position="394"/>
    </location>
</feature>
<feature type="region of interest" description="Disordered" evidence="1">
    <location>
        <begin position="22"/>
        <end position="86"/>
    </location>
</feature>
<evidence type="ECO:0000256" key="1">
    <source>
        <dbReference type="SAM" id="MobiDB-lite"/>
    </source>
</evidence>
<dbReference type="RefSeq" id="WP_358130111.1">
    <property type="nucleotide sequence ID" value="NZ_JBFALK010000002.1"/>
</dbReference>
<dbReference type="SUPFAM" id="SSF53955">
    <property type="entry name" value="Lysozyme-like"/>
    <property type="match status" value="1"/>
</dbReference>
<dbReference type="Pfam" id="PF13406">
    <property type="entry name" value="SLT_2"/>
    <property type="match status" value="1"/>
</dbReference>
<feature type="compositionally biased region" description="Gly residues" evidence="1">
    <location>
        <begin position="41"/>
        <end position="57"/>
    </location>
</feature>
<feature type="compositionally biased region" description="Low complexity" evidence="1">
    <location>
        <begin position="22"/>
        <end position="35"/>
    </location>
</feature>
<dbReference type="Gene3D" id="1.10.530.10">
    <property type="match status" value="1"/>
</dbReference>
<feature type="compositionally biased region" description="Gly residues" evidence="1">
    <location>
        <begin position="275"/>
        <end position="289"/>
    </location>
</feature>
<sequence length="426" mass="42751">MALLAIVGAVGGAMVFADGRSDGPSDGGADASAGRADGRADGGNGRNAAAAGGGGDGRTPAPRSAGGDGTGGGAPLRPDATLPSSAPVTDTAVQVTPPELMAITTSAVSDGELRKLAALKRVRKVAAADGGTIRIAGNSLQLLAVDPAGFRSWTPRPVAEHPEVWSALSRGELVADSAVVRRLGMNLGAEYQVDGGPRLRLAASASLGLPAVDGLIGVDLGRRLGFSPGVVVLIHGDSPDARGVGRVLGAKAHVLTVPAAGTTGGNSKDTKGAKNGKGGGDATKAGDGGSTRTAGHGLVGRPDSYLELYRKSAEVCPGLSWTVLAAIGQVESGHGRNNGPSSAGALGPMQFMPATWKSYGVDGDGDGKADIWSAYDAVPSAAKYLCANGAARGGEKLRKAVWFYNHSWDYVNKVLGLAEAYAQAYR</sequence>
<dbReference type="PANTHER" id="PTHR30163">
    <property type="entry name" value="MEMBRANE-BOUND LYTIC MUREIN TRANSGLYCOSYLASE B"/>
    <property type="match status" value="1"/>
</dbReference>
<dbReference type="PANTHER" id="PTHR30163:SF8">
    <property type="entry name" value="LYTIC MUREIN TRANSGLYCOSYLASE"/>
    <property type="match status" value="1"/>
</dbReference>
<evidence type="ECO:0000259" key="2">
    <source>
        <dbReference type="Pfam" id="PF13406"/>
    </source>
</evidence>
<evidence type="ECO:0000313" key="3">
    <source>
        <dbReference type="EMBL" id="MEV0967934.1"/>
    </source>
</evidence>
<feature type="region of interest" description="Disordered" evidence="1">
    <location>
        <begin position="260"/>
        <end position="296"/>
    </location>
</feature>
<accession>A0ABV3G8P3</accession>
<dbReference type="Proteomes" id="UP001551675">
    <property type="component" value="Unassembled WGS sequence"/>
</dbReference>
<organism evidence="3 4">
    <name type="scientific">Microtetraspora glauca</name>
    <dbReference type="NCBI Taxonomy" id="1996"/>
    <lineage>
        <taxon>Bacteria</taxon>
        <taxon>Bacillati</taxon>
        <taxon>Actinomycetota</taxon>
        <taxon>Actinomycetes</taxon>
        <taxon>Streptosporangiales</taxon>
        <taxon>Streptosporangiaceae</taxon>
        <taxon>Microtetraspora</taxon>
    </lineage>
</organism>
<reference evidence="3 4" key="1">
    <citation type="submission" date="2024-06" db="EMBL/GenBank/DDBJ databases">
        <title>The Natural Products Discovery Center: Release of the First 8490 Sequenced Strains for Exploring Actinobacteria Biosynthetic Diversity.</title>
        <authorList>
            <person name="Kalkreuter E."/>
            <person name="Kautsar S.A."/>
            <person name="Yang D."/>
            <person name="Bader C.D."/>
            <person name="Teijaro C.N."/>
            <person name="Fluegel L."/>
            <person name="Davis C.M."/>
            <person name="Simpson J.R."/>
            <person name="Lauterbach L."/>
            <person name="Steele A.D."/>
            <person name="Gui C."/>
            <person name="Meng S."/>
            <person name="Li G."/>
            <person name="Viehrig K."/>
            <person name="Ye F."/>
            <person name="Su P."/>
            <person name="Kiefer A.F."/>
            <person name="Nichols A."/>
            <person name="Cepeda A.J."/>
            <person name="Yan W."/>
            <person name="Fan B."/>
            <person name="Jiang Y."/>
            <person name="Adhikari A."/>
            <person name="Zheng C.-J."/>
            <person name="Schuster L."/>
            <person name="Cowan T.M."/>
            <person name="Smanski M.J."/>
            <person name="Chevrette M.G."/>
            <person name="De Carvalho L.P.S."/>
            <person name="Shen B."/>
        </authorList>
    </citation>
    <scope>NUCLEOTIDE SEQUENCE [LARGE SCALE GENOMIC DNA]</scope>
    <source>
        <strain evidence="3 4">NPDC050100</strain>
    </source>
</reference>
<comment type="caution">
    <text evidence="3">The sequence shown here is derived from an EMBL/GenBank/DDBJ whole genome shotgun (WGS) entry which is preliminary data.</text>
</comment>
<name>A0ABV3G8P3_MICGL</name>
<dbReference type="InterPro" id="IPR043426">
    <property type="entry name" value="MltB-like"/>
</dbReference>
<gene>
    <name evidence="3" type="ORF">AB0I59_04820</name>
</gene>
<dbReference type="InterPro" id="IPR031304">
    <property type="entry name" value="SLT_2"/>
</dbReference>
<dbReference type="EMBL" id="JBFALK010000002">
    <property type="protein sequence ID" value="MEV0967934.1"/>
    <property type="molecule type" value="Genomic_DNA"/>
</dbReference>
<evidence type="ECO:0000313" key="4">
    <source>
        <dbReference type="Proteomes" id="UP001551675"/>
    </source>
</evidence>
<dbReference type="InterPro" id="IPR023346">
    <property type="entry name" value="Lysozyme-like_dom_sf"/>
</dbReference>
<dbReference type="CDD" id="cd13399">
    <property type="entry name" value="Slt35-like"/>
    <property type="match status" value="1"/>
</dbReference>
<protein>
    <submittedName>
        <fullName evidence="3">Lytic transglycosylase domain-containing protein</fullName>
    </submittedName>
</protein>
<keyword evidence="4" id="KW-1185">Reference proteome</keyword>